<dbReference type="Pfam" id="PF00403">
    <property type="entry name" value="HMA"/>
    <property type="match status" value="1"/>
</dbReference>
<evidence type="ECO:0000313" key="3">
    <source>
        <dbReference type="Proteomes" id="UP000273154"/>
    </source>
</evidence>
<dbReference type="EMBL" id="AP019367">
    <property type="protein sequence ID" value="BBH49915.1"/>
    <property type="molecule type" value="Genomic_DNA"/>
</dbReference>
<name>A0A3G9KAF9_9ACTN</name>
<protein>
    <recommendedName>
        <fullName evidence="1">HMA domain-containing protein</fullName>
    </recommendedName>
</protein>
<keyword evidence="3" id="KW-1185">Reference proteome</keyword>
<dbReference type="KEGG" id="pcat:Pcatena_05020"/>
<accession>A0A3G9KAF9</accession>
<feature type="domain" description="HMA" evidence="1">
    <location>
        <begin position="28"/>
        <end position="92"/>
    </location>
</feature>
<reference evidence="3" key="1">
    <citation type="submission" date="2018-11" db="EMBL/GenBank/DDBJ databases">
        <title>Comparative genomics of Parolsenella catena and Libanicoccus massiliensis: Reclassification of Libanicoccus massiliensis as Parolsenella massiliensis comb. nov.</title>
        <authorList>
            <person name="Sakamoto M."/>
            <person name="Ikeyama N."/>
            <person name="Murakami T."/>
            <person name="Mori H."/>
            <person name="Yuki M."/>
            <person name="Ohkuma M."/>
        </authorList>
    </citation>
    <scope>NUCLEOTIDE SEQUENCE [LARGE SCALE GENOMIC DNA]</scope>
    <source>
        <strain evidence="3">JCM 31932</strain>
    </source>
</reference>
<dbReference type="Proteomes" id="UP000273154">
    <property type="component" value="Chromosome"/>
</dbReference>
<dbReference type="SUPFAM" id="SSF55008">
    <property type="entry name" value="HMA, heavy metal-associated domain"/>
    <property type="match status" value="1"/>
</dbReference>
<proteinExistence type="predicted"/>
<gene>
    <name evidence="2" type="ORF">Pcatena_05020</name>
</gene>
<dbReference type="AlphaFoldDB" id="A0A3G9KAF9"/>
<evidence type="ECO:0000259" key="1">
    <source>
        <dbReference type="PROSITE" id="PS50846"/>
    </source>
</evidence>
<dbReference type="CDD" id="cd00371">
    <property type="entry name" value="HMA"/>
    <property type="match status" value="1"/>
</dbReference>
<evidence type="ECO:0000313" key="2">
    <source>
        <dbReference type="EMBL" id="BBH49915.1"/>
    </source>
</evidence>
<dbReference type="InterPro" id="IPR006121">
    <property type="entry name" value="HMA_dom"/>
</dbReference>
<sequence length="99" mass="10290">MPARDPLGRRGGDCAAGANDNIEKGCIMNYTIKTQGIMCGHCEAKVESALLAVAGVTDAEADHETNVVTVEAEGVEPEQLKAAIEGASDTYKVLEVAAQ</sequence>
<dbReference type="PROSITE" id="PS50846">
    <property type="entry name" value="HMA_2"/>
    <property type="match status" value="1"/>
</dbReference>
<organism evidence="2 3">
    <name type="scientific">Parolsenella catena</name>
    <dbReference type="NCBI Taxonomy" id="2003188"/>
    <lineage>
        <taxon>Bacteria</taxon>
        <taxon>Bacillati</taxon>
        <taxon>Actinomycetota</taxon>
        <taxon>Coriobacteriia</taxon>
        <taxon>Coriobacteriales</taxon>
        <taxon>Atopobiaceae</taxon>
        <taxon>Parolsenella</taxon>
    </lineage>
</organism>
<dbReference type="InterPro" id="IPR036163">
    <property type="entry name" value="HMA_dom_sf"/>
</dbReference>
<dbReference type="GO" id="GO:0046872">
    <property type="term" value="F:metal ion binding"/>
    <property type="evidence" value="ECO:0007669"/>
    <property type="project" value="InterPro"/>
</dbReference>
<dbReference type="Gene3D" id="3.30.70.100">
    <property type="match status" value="1"/>
</dbReference>